<organism evidence="3 4">
    <name type="scientific">Undibacterium pigrum</name>
    <dbReference type="NCBI Taxonomy" id="401470"/>
    <lineage>
        <taxon>Bacteria</taxon>
        <taxon>Pseudomonadati</taxon>
        <taxon>Pseudomonadota</taxon>
        <taxon>Betaproteobacteria</taxon>
        <taxon>Burkholderiales</taxon>
        <taxon>Oxalobacteraceae</taxon>
        <taxon>Undibacterium</taxon>
    </lineage>
</organism>
<dbReference type="Proteomes" id="UP000247792">
    <property type="component" value="Unassembled WGS sequence"/>
</dbReference>
<dbReference type="SUPFAM" id="SSF51182">
    <property type="entry name" value="RmlC-like cupins"/>
    <property type="match status" value="1"/>
</dbReference>
<proteinExistence type="predicted"/>
<dbReference type="InterPro" id="IPR014710">
    <property type="entry name" value="RmlC-like_jellyroll"/>
</dbReference>
<dbReference type="PANTHER" id="PTHR46797:SF10">
    <property type="entry name" value="BLR1115 PROTEIN"/>
    <property type="match status" value="1"/>
</dbReference>
<accession>A0A318ITL4</accession>
<reference evidence="3 4" key="1">
    <citation type="submission" date="2018-05" db="EMBL/GenBank/DDBJ databases">
        <title>Genomic Encyclopedia of Type Strains, Phase IV (KMG-IV): sequencing the most valuable type-strain genomes for metagenomic binning, comparative biology and taxonomic classification.</title>
        <authorList>
            <person name="Goeker M."/>
        </authorList>
    </citation>
    <scope>NUCLEOTIDE SEQUENCE [LARGE SCALE GENOMIC DNA]</scope>
    <source>
        <strain evidence="3 4">DSM 19792</strain>
    </source>
</reference>
<dbReference type="InterPro" id="IPR010982">
    <property type="entry name" value="Lambda_DNA-bd_dom_sf"/>
</dbReference>
<dbReference type="SMART" id="SM00530">
    <property type="entry name" value="HTH_XRE"/>
    <property type="match status" value="1"/>
</dbReference>
<dbReference type="Pfam" id="PF07883">
    <property type="entry name" value="Cupin_2"/>
    <property type="match status" value="1"/>
</dbReference>
<dbReference type="CDD" id="cd00093">
    <property type="entry name" value="HTH_XRE"/>
    <property type="match status" value="1"/>
</dbReference>
<dbReference type="InterPro" id="IPR011051">
    <property type="entry name" value="RmlC_Cupin_sf"/>
</dbReference>
<dbReference type="InterPro" id="IPR001387">
    <property type="entry name" value="Cro/C1-type_HTH"/>
</dbReference>
<dbReference type="PROSITE" id="PS50943">
    <property type="entry name" value="HTH_CROC1"/>
    <property type="match status" value="1"/>
</dbReference>
<dbReference type="InterPro" id="IPR013096">
    <property type="entry name" value="Cupin_2"/>
</dbReference>
<dbReference type="Gene3D" id="2.60.120.10">
    <property type="entry name" value="Jelly Rolls"/>
    <property type="match status" value="1"/>
</dbReference>
<comment type="caution">
    <text evidence="3">The sequence shown here is derived from an EMBL/GenBank/DDBJ whole genome shotgun (WGS) entry which is preliminary data.</text>
</comment>
<dbReference type="PANTHER" id="PTHR46797">
    <property type="entry name" value="HTH-TYPE TRANSCRIPTIONAL REGULATOR"/>
    <property type="match status" value="1"/>
</dbReference>
<feature type="domain" description="HTH cro/C1-type" evidence="2">
    <location>
        <begin position="14"/>
        <end position="68"/>
    </location>
</feature>
<dbReference type="GO" id="GO:0003700">
    <property type="term" value="F:DNA-binding transcription factor activity"/>
    <property type="evidence" value="ECO:0007669"/>
    <property type="project" value="TreeGrafter"/>
</dbReference>
<evidence type="ECO:0000313" key="3">
    <source>
        <dbReference type="EMBL" id="PXX38705.1"/>
    </source>
</evidence>
<dbReference type="InterPro" id="IPR050807">
    <property type="entry name" value="TransReg_Diox_bact_type"/>
</dbReference>
<dbReference type="Pfam" id="PF01381">
    <property type="entry name" value="HTH_3"/>
    <property type="match status" value="1"/>
</dbReference>
<evidence type="ECO:0000256" key="1">
    <source>
        <dbReference type="ARBA" id="ARBA00023125"/>
    </source>
</evidence>
<protein>
    <submittedName>
        <fullName evidence="3">XRE family transcriptional regulator</fullName>
    </submittedName>
</protein>
<evidence type="ECO:0000259" key="2">
    <source>
        <dbReference type="PROSITE" id="PS50943"/>
    </source>
</evidence>
<evidence type="ECO:0000313" key="4">
    <source>
        <dbReference type="Proteomes" id="UP000247792"/>
    </source>
</evidence>
<dbReference type="GO" id="GO:0005829">
    <property type="term" value="C:cytosol"/>
    <property type="evidence" value="ECO:0007669"/>
    <property type="project" value="TreeGrafter"/>
</dbReference>
<keyword evidence="1" id="KW-0238">DNA-binding</keyword>
<name>A0A318ITL4_9BURK</name>
<keyword evidence="4" id="KW-1185">Reference proteome</keyword>
<dbReference type="AlphaFoldDB" id="A0A318ITL4"/>
<dbReference type="Gene3D" id="1.10.260.40">
    <property type="entry name" value="lambda repressor-like DNA-binding domains"/>
    <property type="match status" value="1"/>
</dbReference>
<sequence>MEIMDINTIIARRVRELRDQQKLSLDALAKRSGVSRSNISLIERGESSPTAAALDKLAVGLGVTLASLFEDSTPAAVASPVSRQAEQVCWTDPASGYMRRNLSPALPSALQLVEVTFPAGQTVRYDSFHRDVDIQQQVWILEGEMRLHVGEQTWDLGAGDCLAMALDKPITFHNPGKVAARYLVALCK</sequence>
<dbReference type="SUPFAM" id="SSF47413">
    <property type="entry name" value="lambda repressor-like DNA-binding domains"/>
    <property type="match status" value="1"/>
</dbReference>
<dbReference type="GO" id="GO:0003677">
    <property type="term" value="F:DNA binding"/>
    <property type="evidence" value="ECO:0007669"/>
    <property type="project" value="UniProtKB-KW"/>
</dbReference>
<dbReference type="EMBL" id="QJKB01000011">
    <property type="protein sequence ID" value="PXX38705.1"/>
    <property type="molecule type" value="Genomic_DNA"/>
</dbReference>
<gene>
    <name evidence="3" type="ORF">DFR42_11171</name>
</gene>
<dbReference type="CDD" id="cd02209">
    <property type="entry name" value="cupin_XRE_C"/>
    <property type="match status" value="1"/>
</dbReference>